<reference evidence="2" key="2">
    <citation type="submission" date="2019-06" db="EMBL/GenBank/DDBJ databases">
        <title>Co-occurence of chitin degradation, pigmentation and bioactivity in marine Pseudoalteromonas.</title>
        <authorList>
            <person name="Sonnenschein E.C."/>
            <person name="Bech P.K."/>
        </authorList>
    </citation>
    <scope>NUCLEOTIDE SEQUENCE [LARGE SCALE GENOMIC DNA]</scope>
    <source>
        <strain evidence="2">S1189</strain>
    </source>
</reference>
<dbReference type="RefSeq" id="WP_138568784.1">
    <property type="nucleotide sequence ID" value="NZ_PNCM01000044.1"/>
</dbReference>
<evidence type="ECO:0000313" key="2">
    <source>
        <dbReference type="Proteomes" id="UP000307362"/>
    </source>
</evidence>
<name>A0A5S3YPD4_9GAMM</name>
<comment type="caution">
    <text evidence="1">The sequence shown here is derived from an EMBL/GenBank/DDBJ whole genome shotgun (WGS) entry which is preliminary data.</text>
</comment>
<accession>A0A5S3YPD4</accession>
<dbReference type="EMBL" id="PNCM01000044">
    <property type="protein sequence ID" value="TMP78222.1"/>
    <property type="molecule type" value="Genomic_DNA"/>
</dbReference>
<sequence length="70" mass="7946">MVFPCKSGDNTVEMLIKRCQIGSSERTFLIVTQFLLSPLGIKLSAAIKARSERVKLEQQRVTGPLRNYMF</sequence>
<reference evidence="1 2" key="1">
    <citation type="submission" date="2017-12" db="EMBL/GenBank/DDBJ databases">
        <authorList>
            <person name="Paulsen S."/>
            <person name="Gram L.K."/>
        </authorList>
    </citation>
    <scope>NUCLEOTIDE SEQUENCE [LARGE SCALE GENOMIC DNA]</scope>
    <source>
        <strain evidence="1 2">S1189</strain>
    </source>
</reference>
<organism evidence="1 2">
    <name type="scientific">Pseudoalteromonas phenolica</name>
    <dbReference type="NCBI Taxonomy" id="161398"/>
    <lineage>
        <taxon>Bacteria</taxon>
        <taxon>Pseudomonadati</taxon>
        <taxon>Pseudomonadota</taxon>
        <taxon>Gammaproteobacteria</taxon>
        <taxon>Alteromonadales</taxon>
        <taxon>Pseudoalteromonadaceae</taxon>
        <taxon>Pseudoalteromonas</taxon>
    </lineage>
</organism>
<dbReference type="OrthoDB" id="9809583at2"/>
<gene>
    <name evidence="1" type="ORF">CWB73_17585</name>
</gene>
<protein>
    <submittedName>
        <fullName evidence="1">Uncharacterized protein</fullName>
    </submittedName>
</protein>
<evidence type="ECO:0000313" key="1">
    <source>
        <dbReference type="EMBL" id="TMP78222.1"/>
    </source>
</evidence>
<dbReference type="AlphaFoldDB" id="A0A5S3YPD4"/>
<dbReference type="Proteomes" id="UP000307362">
    <property type="component" value="Unassembled WGS sequence"/>
</dbReference>
<proteinExistence type="predicted"/>